<dbReference type="RefSeq" id="XP_075099070.1">
    <property type="nucleotide sequence ID" value="XM_075242969.1"/>
</dbReference>
<sequence>MRSMEQSLKNIQGLSEQKSVSYADLCMFPHAHLPLGFKTPKFEKYDRHGDPIAHLKSYCNQLRGAGGKEELLMAYFGETLVGIASEWYMEQNISLWHIWDDLARDFVRQFQYNIDIAPDRNSLSNLKKKSSESFREYAVKWREQAARVKPPMNEIGMVSVFLQAQEADYYQNMMSAIGKPFADAIKISEMVENGLKTGRILSQSAIRATSQAIQGRSGGVANRKKKEEVAMATSSVRKLRLARLHFSERTPQHYYPHQDAAYAMDLQPYAVMNAQPYARPQQQFHQNRAQFPRNQLPHQAQYNPRPPQNNFPYNARAREPPRKTNFTPIGESYSSLFPKLVQIGLLQPVPPNRQNLESPSYQPGAQCAYHSGVEWHDTESCWTLKRVVENLIEQKRIVLKDEDIPNVTNNPLPAHNNGPVIGMICEDKEFDPTLKAIIAIADVEKKPKADAKQEKREKKSKHTPQNTEKIVETKTEVVPSKDAILYVPRGPRKGQVTLSPRRRFELNKGSKMYVPKGTYVVQGPIISPRLNEPVVIGRAPQRPMTDPIAISWNYNEAVVTYKGKEVLGEVNETNPAEKYLNLEEVNNATKKHFPLKKPISAEEAEKFFRKMKTADYEIIDQLRKSPAQVSLLSLLMNSTEHQKVLIKTLNKAYVPIETTVEQLERMAERFFTINQISFSKNDLPPEGATHNKALHLTVKCEGYYVKMVMLDGSSGVDICPLSTLQKMEIETERIRPNNVCVHAFDDIKRDTIGEIDLILTIGPVDFEVTFQVLDMDTSYNFLLGRPWIHAAGSVPSTLHQMVKLEYEDQETIVHGEDEQSIYRDPSVPRLEAREGSEHIVYQVFEVVVADQYEEGSPFPQPFLSKASVMVAKEMIRHGYKPGKELGASLQGITEPITLLATKKFFGVGFHAIEADVTWANQRKSNGWVLSQPIPHIYRTFVRPKIKCRFSGP</sequence>
<gene>
    <name evidence="2" type="primary">LOC142175958</name>
</gene>
<organism evidence="1 2">
    <name type="scientific">Nicotiana tabacum</name>
    <name type="common">Common tobacco</name>
    <dbReference type="NCBI Taxonomy" id="4097"/>
    <lineage>
        <taxon>Eukaryota</taxon>
        <taxon>Viridiplantae</taxon>
        <taxon>Streptophyta</taxon>
        <taxon>Embryophyta</taxon>
        <taxon>Tracheophyta</taxon>
        <taxon>Spermatophyta</taxon>
        <taxon>Magnoliopsida</taxon>
        <taxon>eudicotyledons</taxon>
        <taxon>Gunneridae</taxon>
        <taxon>Pentapetalae</taxon>
        <taxon>asterids</taxon>
        <taxon>lamiids</taxon>
        <taxon>Solanales</taxon>
        <taxon>Solanaceae</taxon>
        <taxon>Nicotianoideae</taxon>
        <taxon>Nicotianeae</taxon>
        <taxon>Nicotiana</taxon>
    </lineage>
</organism>
<accession>A0AC58TPD5</accession>
<keyword evidence="1" id="KW-1185">Reference proteome</keyword>
<dbReference type="Proteomes" id="UP000790787">
    <property type="component" value="Chromosome 22"/>
</dbReference>
<protein>
    <submittedName>
        <fullName evidence="2">Uncharacterized protein LOC142175958</fullName>
    </submittedName>
</protein>
<evidence type="ECO:0000313" key="2">
    <source>
        <dbReference type="RefSeq" id="XP_075099070.1"/>
    </source>
</evidence>
<reference evidence="1" key="1">
    <citation type="journal article" date="2014" name="Nat. Commun.">
        <title>The tobacco genome sequence and its comparison with those of tomato and potato.</title>
        <authorList>
            <person name="Sierro N."/>
            <person name="Battey J.N."/>
            <person name="Ouadi S."/>
            <person name="Bakaher N."/>
            <person name="Bovet L."/>
            <person name="Willig A."/>
            <person name="Goepfert S."/>
            <person name="Peitsch M.C."/>
            <person name="Ivanov N.V."/>
        </authorList>
    </citation>
    <scope>NUCLEOTIDE SEQUENCE [LARGE SCALE GENOMIC DNA]</scope>
</reference>
<name>A0AC58TPD5_TOBAC</name>
<evidence type="ECO:0000313" key="1">
    <source>
        <dbReference type="Proteomes" id="UP000790787"/>
    </source>
</evidence>
<proteinExistence type="predicted"/>
<reference evidence="2" key="2">
    <citation type="submission" date="2025-08" db="UniProtKB">
        <authorList>
            <consortium name="RefSeq"/>
        </authorList>
    </citation>
    <scope>IDENTIFICATION</scope>
    <source>
        <tissue evidence="2">Leaf</tissue>
    </source>
</reference>